<dbReference type="GO" id="GO:0009425">
    <property type="term" value="C:bacterial-type flagellum basal body"/>
    <property type="evidence" value="ECO:0007669"/>
    <property type="project" value="InterPro"/>
</dbReference>
<keyword evidence="8" id="KW-0969">Cilium</keyword>
<keyword evidence="3" id="KW-1003">Cell membrane</keyword>
<dbReference type="AlphaFoldDB" id="A0A495IHU6"/>
<dbReference type="GO" id="GO:0006935">
    <property type="term" value="P:chemotaxis"/>
    <property type="evidence" value="ECO:0007669"/>
    <property type="project" value="UniProtKB-KW"/>
</dbReference>
<evidence type="ECO:0000256" key="2">
    <source>
        <dbReference type="ARBA" id="ARBA00009226"/>
    </source>
</evidence>
<dbReference type="Proteomes" id="UP000280008">
    <property type="component" value="Unassembled WGS sequence"/>
</dbReference>
<dbReference type="InterPro" id="IPR001172">
    <property type="entry name" value="FliN_T3SS_HrcQb"/>
</dbReference>
<comment type="subcellular location">
    <subcellularLocation>
        <location evidence="1">Cell membrane</location>
        <topology evidence="1">Peripheral membrane protein</topology>
        <orientation evidence="1">Cytoplasmic side</orientation>
    </subcellularLocation>
</comment>
<sequence length="234" mass="23446">MTSTITALHNDAAKALASQLPSGAPLTIQATGDVPAGILGDAVTASYVGGVSADFALVIAELPGAAEAGLQATDLLRPALEAAGSALGAGVLGDVRRDGGSALAGDPESVAFELVDAGRPAGWFVVRIRENGTVGASAPAAFGSAFAGSSVADKLGRINNVEMALTVEIGRTRMSVRDVLGLEPGAVIELDRSAGAPADVLLNGRLIAHGEVVVVDQDYAVRITKILDIADGQN</sequence>
<comment type="similarity">
    <text evidence="2">Belongs to the FliN/MopA/SpaO family.</text>
</comment>
<keyword evidence="8" id="KW-0282">Flagellum</keyword>
<evidence type="ECO:0000313" key="8">
    <source>
        <dbReference type="EMBL" id="RKR75553.1"/>
    </source>
</evidence>
<dbReference type="InterPro" id="IPR036429">
    <property type="entry name" value="SpoA-like_sf"/>
</dbReference>
<feature type="domain" description="Flagellar motor switch protein FliN-like C-terminal" evidence="7">
    <location>
        <begin position="157"/>
        <end position="227"/>
    </location>
</feature>
<proteinExistence type="inferred from homology"/>
<evidence type="ECO:0000256" key="3">
    <source>
        <dbReference type="ARBA" id="ARBA00022475"/>
    </source>
</evidence>
<evidence type="ECO:0000256" key="1">
    <source>
        <dbReference type="ARBA" id="ARBA00004413"/>
    </source>
</evidence>
<dbReference type="PANTHER" id="PTHR43484">
    <property type="match status" value="1"/>
</dbReference>
<protein>
    <submittedName>
        <fullName evidence="8">Flagellar motor switch protein FliN/FliY</fullName>
    </submittedName>
</protein>
<gene>
    <name evidence="8" type="ORF">C8E83_2701</name>
</gene>
<keyword evidence="8" id="KW-0966">Cell projection</keyword>
<keyword evidence="6" id="KW-0472">Membrane</keyword>
<reference evidence="8 9" key="1">
    <citation type="submission" date="2018-10" db="EMBL/GenBank/DDBJ databases">
        <title>Sequencing the genomes of 1000 actinobacteria strains.</title>
        <authorList>
            <person name="Klenk H.-P."/>
        </authorList>
    </citation>
    <scope>NUCLEOTIDE SEQUENCE [LARGE SCALE GENOMIC DNA]</scope>
    <source>
        <strain evidence="8 9">DSM 17894</strain>
    </source>
</reference>
<dbReference type="InterPro" id="IPR001543">
    <property type="entry name" value="FliN-like_C"/>
</dbReference>
<accession>A0A495IHU6</accession>
<dbReference type="NCBIfam" id="TIGR02480">
    <property type="entry name" value="fliN"/>
    <property type="match status" value="1"/>
</dbReference>
<dbReference type="EMBL" id="RBKS01000001">
    <property type="protein sequence ID" value="RKR75553.1"/>
    <property type="molecule type" value="Genomic_DNA"/>
</dbReference>
<dbReference type="PRINTS" id="PR00956">
    <property type="entry name" value="FLGMOTORFLIN"/>
</dbReference>
<organism evidence="8 9">
    <name type="scientific">Frondihabitans australicus</name>
    <dbReference type="NCBI Taxonomy" id="386892"/>
    <lineage>
        <taxon>Bacteria</taxon>
        <taxon>Bacillati</taxon>
        <taxon>Actinomycetota</taxon>
        <taxon>Actinomycetes</taxon>
        <taxon>Micrococcales</taxon>
        <taxon>Microbacteriaceae</taxon>
        <taxon>Frondihabitans</taxon>
    </lineage>
</organism>
<dbReference type="GO" id="GO:0003774">
    <property type="term" value="F:cytoskeletal motor activity"/>
    <property type="evidence" value="ECO:0007669"/>
    <property type="project" value="InterPro"/>
</dbReference>
<evidence type="ECO:0000259" key="7">
    <source>
        <dbReference type="Pfam" id="PF01052"/>
    </source>
</evidence>
<name>A0A495IHU6_9MICO</name>
<dbReference type="GO" id="GO:0071973">
    <property type="term" value="P:bacterial-type flagellum-dependent cell motility"/>
    <property type="evidence" value="ECO:0007669"/>
    <property type="project" value="InterPro"/>
</dbReference>
<dbReference type="PANTHER" id="PTHR43484:SF1">
    <property type="entry name" value="FLAGELLAR MOTOR SWITCH PROTEIN FLIN"/>
    <property type="match status" value="1"/>
</dbReference>
<evidence type="ECO:0000313" key="9">
    <source>
        <dbReference type="Proteomes" id="UP000280008"/>
    </source>
</evidence>
<dbReference type="Pfam" id="PF01052">
    <property type="entry name" value="FliMN_C"/>
    <property type="match status" value="1"/>
</dbReference>
<evidence type="ECO:0000256" key="5">
    <source>
        <dbReference type="ARBA" id="ARBA00022779"/>
    </source>
</evidence>
<evidence type="ECO:0000256" key="6">
    <source>
        <dbReference type="ARBA" id="ARBA00023136"/>
    </source>
</evidence>
<keyword evidence="4" id="KW-0145">Chemotaxis</keyword>
<dbReference type="InterPro" id="IPR012826">
    <property type="entry name" value="FliN"/>
</dbReference>
<dbReference type="GO" id="GO:0005886">
    <property type="term" value="C:plasma membrane"/>
    <property type="evidence" value="ECO:0007669"/>
    <property type="project" value="UniProtKB-SubCell"/>
</dbReference>
<comment type="caution">
    <text evidence="8">The sequence shown here is derived from an EMBL/GenBank/DDBJ whole genome shotgun (WGS) entry which is preliminary data.</text>
</comment>
<dbReference type="Gene3D" id="2.30.330.10">
    <property type="entry name" value="SpoA-like"/>
    <property type="match status" value="1"/>
</dbReference>
<evidence type="ECO:0000256" key="4">
    <source>
        <dbReference type="ARBA" id="ARBA00022500"/>
    </source>
</evidence>
<dbReference type="RefSeq" id="WP_121370333.1">
    <property type="nucleotide sequence ID" value="NZ_RBKS01000001.1"/>
</dbReference>
<dbReference type="SUPFAM" id="SSF101801">
    <property type="entry name" value="Surface presentation of antigens (SPOA)"/>
    <property type="match status" value="1"/>
</dbReference>
<keyword evidence="5" id="KW-0283">Flagellar rotation</keyword>
<dbReference type="OrthoDB" id="9773459at2"/>
<dbReference type="InterPro" id="IPR051469">
    <property type="entry name" value="FliN/MopA/SpaO"/>
</dbReference>
<keyword evidence="9" id="KW-1185">Reference proteome</keyword>